<evidence type="ECO:0000313" key="3">
    <source>
        <dbReference type="Proteomes" id="UP000290815"/>
    </source>
</evidence>
<keyword evidence="1" id="KW-0472">Membrane</keyword>
<evidence type="ECO:0000313" key="2">
    <source>
        <dbReference type="EMBL" id="VEU70879.1"/>
    </source>
</evidence>
<dbReference type="KEGG" id="mgly:NCTC10194_00602"/>
<sequence>MKIIWNKIKAKAQIFDFYDWITFTIGFTLLFTYLYFTFFEWYMVSTRAYTGYSEINSIIRDLKQSNYLTRTQEVSLSRVIYPNAVQLFWGGSTYFFTFLTNVYMGVVLVFFQLLVNL</sequence>
<gene>
    <name evidence="2" type="ORF">NCTC10194_00602</name>
</gene>
<keyword evidence="3" id="KW-1185">Reference proteome</keyword>
<feature type="transmembrane region" description="Helical" evidence="1">
    <location>
        <begin position="94"/>
        <end position="115"/>
    </location>
</feature>
<dbReference type="Proteomes" id="UP000290815">
    <property type="component" value="Chromosome"/>
</dbReference>
<dbReference type="AlphaFoldDB" id="A0A449AW61"/>
<feature type="transmembrane region" description="Helical" evidence="1">
    <location>
        <begin position="20"/>
        <end position="39"/>
    </location>
</feature>
<accession>A0A449AW61</accession>
<evidence type="ECO:0000256" key="1">
    <source>
        <dbReference type="SAM" id="Phobius"/>
    </source>
</evidence>
<proteinExistence type="predicted"/>
<keyword evidence="1" id="KW-0812">Transmembrane</keyword>
<reference evidence="2 3" key="1">
    <citation type="submission" date="2019-01" db="EMBL/GenBank/DDBJ databases">
        <authorList>
            <consortium name="Pathogen Informatics"/>
        </authorList>
    </citation>
    <scope>NUCLEOTIDE SEQUENCE [LARGE SCALE GENOMIC DNA]</scope>
    <source>
        <strain evidence="2 3">NCTC10194</strain>
    </source>
</reference>
<keyword evidence="1" id="KW-1133">Transmembrane helix</keyword>
<protein>
    <submittedName>
        <fullName evidence="2">Uncharacterized protein</fullName>
    </submittedName>
</protein>
<organism evidence="2 3">
    <name type="scientific">Mycoplasmopsis glycophila</name>
    <dbReference type="NCBI Taxonomy" id="171285"/>
    <lineage>
        <taxon>Bacteria</taxon>
        <taxon>Bacillati</taxon>
        <taxon>Mycoplasmatota</taxon>
        <taxon>Mycoplasmoidales</taxon>
        <taxon>Metamycoplasmataceae</taxon>
        <taxon>Mycoplasmopsis</taxon>
    </lineage>
</organism>
<dbReference type="EMBL" id="LR215024">
    <property type="protein sequence ID" value="VEU70879.1"/>
    <property type="molecule type" value="Genomic_DNA"/>
</dbReference>
<name>A0A449AW61_9BACT</name>